<evidence type="ECO:0000256" key="5">
    <source>
        <dbReference type="PROSITE-ProRule" id="PRU00284"/>
    </source>
</evidence>
<dbReference type="AlphaFoldDB" id="A0A7Y9FIK2"/>
<dbReference type="InterPro" id="IPR004089">
    <property type="entry name" value="MCPsignal_dom"/>
</dbReference>
<keyword evidence="2 6" id="KW-1133">Transmembrane helix</keyword>
<dbReference type="Proteomes" id="UP000618382">
    <property type="component" value="Unassembled WGS sequence"/>
</dbReference>
<evidence type="ECO:0000259" key="8">
    <source>
        <dbReference type="PROSITE" id="PS50885"/>
    </source>
</evidence>
<evidence type="ECO:0000313" key="12">
    <source>
        <dbReference type="Proteomes" id="UP000618382"/>
    </source>
</evidence>
<dbReference type="EMBL" id="BONN01000005">
    <property type="protein sequence ID" value="GIG32909.1"/>
    <property type="molecule type" value="Genomic_DNA"/>
</dbReference>
<organism evidence="10 11">
    <name type="scientific">Cellulomonas oligotrophica</name>
    <dbReference type="NCBI Taxonomy" id="931536"/>
    <lineage>
        <taxon>Bacteria</taxon>
        <taxon>Bacillati</taxon>
        <taxon>Actinomycetota</taxon>
        <taxon>Actinomycetes</taxon>
        <taxon>Micrococcales</taxon>
        <taxon>Cellulomonadaceae</taxon>
        <taxon>Cellulomonas</taxon>
    </lineage>
</organism>
<reference evidence="9 12" key="2">
    <citation type="submission" date="2021-01" db="EMBL/GenBank/DDBJ databases">
        <title>Whole genome shotgun sequence of Cellulomonas oligotrophica NBRC 109435.</title>
        <authorList>
            <person name="Komaki H."/>
            <person name="Tamura T."/>
        </authorList>
    </citation>
    <scope>NUCLEOTIDE SEQUENCE [LARGE SCALE GENOMIC DNA]</scope>
    <source>
        <strain evidence="9 12">NBRC 109435</strain>
    </source>
</reference>
<reference evidence="10 11" key="1">
    <citation type="submission" date="2020-07" db="EMBL/GenBank/DDBJ databases">
        <title>Sequencing the genomes of 1000 actinobacteria strains.</title>
        <authorList>
            <person name="Klenk H.-P."/>
        </authorList>
    </citation>
    <scope>NUCLEOTIDE SEQUENCE [LARGE SCALE GENOMIC DNA]</scope>
    <source>
        <strain evidence="10 11">DSM 24482</strain>
    </source>
</reference>
<proteinExistence type="inferred from homology"/>
<dbReference type="PANTHER" id="PTHR32089">
    <property type="entry name" value="METHYL-ACCEPTING CHEMOTAXIS PROTEIN MCPB"/>
    <property type="match status" value="1"/>
</dbReference>
<protein>
    <submittedName>
        <fullName evidence="10">Methyl-accepting chemotaxis protein</fullName>
    </submittedName>
</protein>
<dbReference type="SMART" id="SM00283">
    <property type="entry name" value="MA"/>
    <property type="match status" value="1"/>
</dbReference>
<evidence type="ECO:0000313" key="9">
    <source>
        <dbReference type="EMBL" id="GIG32909.1"/>
    </source>
</evidence>
<dbReference type="PRINTS" id="PR00260">
    <property type="entry name" value="CHEMTRNSDUCR"/>
</dbReference>
<dbReference type="PROSITE" id="PS50111">
    <property type="entry name" value="CHEMOTAXIS_TRANSDUC_2"/>
    <property type="match status" value="1"/>
</dbReference>
<dbReference type="SMART" id="SM00304">
    <property type="entry name" value="HAMP"/>
    <property type="match status" value="2"/>
</dbReference>
<dbReference type="GO" id="GO:0016020">
    <property type="term" value="C:membrane"/>
    <property type="evidence" value="ECO:0007669"/>
    <property type="project" value="InterPro"/>
</dbReference>
<dbReference type="InterPro" id="IPR024478">
    <property type="entry name" value="HlyB_4HB_MCP"/>
</dbReference>
<dbReference type="Pfam" id="PF12729">
    <property type="entry name" value="4HB_MCP_1"/>
    <property type="match status" value="1"/>
</dbReference>
<gene>
    <name evidence="10" type="ORF">BKA21_003433</name>
    <name evidence="9" type="ORF">Col01nite_20680</name>
</gene>
<evidence type="ECO:0000256" key="3">
    <source>
        <dbReference type="ARBA" id="ARBA00023224"/>
    </source>
</evidence>
<dbReference type="GO" id="GO:0007165">
    <property type="term" value="P:signal transduction"/>
    <property type="evidence" value="ECO:0007669"/>
    <property type="project" value="UniProtKB-KW"/>
</dbReference>
<keyword evidence="6" id="KW-0472">Membrane</keyword>
<evidence type="ECO:0000256" key="4">
    <source>
        <dbReference type="ARBA" id="ARBA00029447"/>
    </source>
</evidence>
<evidence type="ECO:0000256" key="6">
    <source>
        <dbReference type="SAM" id="Phobius"/>
    </source>
</evidence>
<feature type="domain" description="HAMP" evidence="8">
    <location>
        <begin position="203"/>
        <end position="255"/>
    </location>
</feature>
<dbReference type="CDD" id="cd06225">
    <property type="entry name" value="HAMP"/>
    <property type="match status" value="1"/>
</dbReference>
<comment type="similarity">
    <text evidence="4">Belongs to the methyl-accepting chemotaxis (MCP) protein family.</text>
</comment>
<dbReference type="Pfam" id="PF00672">
    <property type="entry name" value="HAMP"/>
    <property type="match status" value="1"/>
</dbReference>
<keyword evidence="3 5" id="KW-0807">Transducer</keyword>
<name>A0A7Y9FIK2_9CELL</name>
<dbReference type="GO" id="GO:0004888">
    <property type="term" value="F:transmembrane signaling receptor activity"/>
    <property type="evidence" value="ECO:0007669"/>
    <property type="project" value="InterPro"/>
</dbReference>
<dbReference type="Proteomes" id="UP000577956">
    <property type="component" value="Unassembled WGS sequence"/>
</dbReference>
<dbReference type="GO" id="GO:0006935">
    <property type="term" value="P:chemotaxis"/>
    <property type="evidence" value="ECO:0007669"/>
    <property type="project" value="InterPro"/>
</dbReference>
<accession>A0A7Y9FIK2</accession>
<dbReference type="InterPro" id="IPR003660">
    <property type="entry name" value="HAMP_dom"/>
</dbReference>
<comment type="caution">
    <text evidence="10">The sequence shown here is derived from an EMBL/GenBank/DDBJ whole genome shotgun (WGS) entry which is preliminary data.</text>
</comment>
<dbReference type="SUPFAM" id="SSF58104">
    <property type="entry name" value="Methyl-accepting chemotaxis protein (MCP) signaling domain"/>
    <property type="match status" value="1"/>
</dbReference>
<dbReference type="EMBL" id="JACCBK010000001">
    <property type="protein sequence ID" value="NYD87884.1"/>
    <property type="molecule type" value="Genomic_DNA"/>
</dbReference>
<dbReference type="PANTHER" id="PTHR32089:SF112">
    <property type="entry name" value="LYSOZYME-LIKE PROTEIN-RELATED"/>
    <property type="match status" value="1"/>
</dbReference>
<evidence type="ECO:0000256" key="2">
    <source>
        <dbReference type="ARBA" id="ARBA00022989"/>
    </source>
</evidence>
<dbReference type="Pfam" id="PF00015">
    <property type="entry name" value="MCPsignal"/>
    <property type="match status" value="1"/>
</dbReference>
<dbReference type="Gene3D" id="1.10.287.950">
    <property type="entry name" value="Methyl-accepting chemotaxis protein"/>
    <property type="match status" value="1"/>
</dbReference>
<evidence type="ECO:0000256" key="1">
    <source>
        <dbReference type="ARBA" id="ARBA00022692"/>
    </source>
</evidence>
<keyword evidence="12" id="KW-1185">Reference proteome</keyword>
<evidence type="ECO:0000259" key="7">
    <source>
        <dbReference type="PROSITE" id="PS50111"/>
    </source>
</evidence>
<sequence length="518" mass="52791">MLAVAAVAVLVALVVGLLGLSALGTTRDATVTMYEDDVQSILDAAVMRRATNEMRLNVVNQALAFTDEDMDTYEELARASQAEAREAAASYEARAAQDPERQAWVADYLTALDAYTVVLEDKLLPLGRVSDTEQWVQVRDEEAGPAIDAMMTAVVAMVEDAKADAAATSAAAEQSYASNRVQVLLLLAVGVAVAVLVAFAVAGSIVGGLRRVEHVARALATGDLTQTAALTTRDETGNVGRALDDAVTTLRGVLAEIDASSMALAGAAEQLSAVSGQTGSSAEETSAQAAAVSAAAAQVSANTQAVAAGVEEMGASIKEISSSATGAVRVAEEAVRATSTAGQTIDRLGVSSQEIGNVVKLITQIAEQTNLLALNATIEAARAGEAGKGFAVVAGEVKELAQETAKATGEIAQRVESIQVDTRAAVDAIGSIEEVIGSISDHQSTIASAVEEQTATTAEISRSVAEAAGGSGDIAANIEGVTTAAELTARAAVESAQAVGEVARMSADLKGMVARFTV</sequence>
<feature type="domain" description="Methyl-accepting transducer" evidence="7">
    <location>
        <begin position="267"/>
        <end position="503"/>
    </location>
</feature>
<evidence type="ECO:0000313" key="11">
    <source>
        <dbReference type="Proteomes" id="UP000577956"/>
    </source>
</evidence>
<feature type="transmembrane region" description="Helical" evidence="6">
    <location>
        <begin position="183"/>
        <end position="209"/>
    </location>
</feature>
<dbReference type="InterPro" id="IPR004090">
    <property type="entry name" value="Chemotax_Me-accpt_rcpt"/>
</dbReference>
<dbReference type="PROSITE" id="PS50885">
    <property type="entry name" value="HAMP"/>
    <property type="match status" value="1"/>
</dbReference>
<evidence type="ECO:0000313" key="10">
    <source>
        <dbReference type="EMBL" id="NYD87884.1"/>
    </source>
</evidence>
<keyword evidence="1 6" id="KW-0812">Transmembrane</keyword>